<gene>
    <name evidence="2" type="ORF">MNOR_LOCUS40592</name>
</gene>
<comment type="caution">
    <text evidence="2">The sequence shown here is derived from an EMBL/GenBank/DDBJ whole genome shotgun (WGS) entry which is preliminary data.</text>
</comment>
<accession>A0AAV2SRE5</accession>
<keyword evidence="3" id="KW-1185">Reference proteome</keyword>
<feature type="region of interest" description="Disordered" evidence="1">
    <location>
        <begin position="197"/>
        <end position="218"/>
    </location>
</feature>
<sequence>IYYSKHFVSDFMESNIPLRYPLNRQINILSRSIDALPTIQEVSQGTFMTPSSQFYSTEFINCVSPPLHTDIISTTSNVPPGVGHCRTKEKDVCTSSLQPVFSNIMPIGVGHCAISCSNADKEHPASNLQQMFPSNMVLGTGPCAVPCGTNKKELPTTSIKPVLPPLNSLQPVNISLAACGNYETSQQLLDPPIELRSSTLPRQGNTVYPPKNKSSNQF</sequence>
<evidence type="ECO:0000256" key="1">
    <source>
        <dbReference type="SAM" id="MobiDB-lite"/>
    </source>
</evidence>
<dbReference type="EMBL" id="CAXKWB010127283">
    <property type="protein sequence ID" value="CAL4240434.1"/>
    <property type="molecule type" value="Genomic_DNA"/>
</dbReference>
<evidence type="ECO:0000313" key="3">
    <source>
        <dbReference type="Proteomes" id="UP001497623"/>
    </source>
</evidence>
<evidence type="ECO:0000313" key="2">
    <source>
        <dbReference type="EMBL" id="CAL4240434.1"/>
    </source>
</evidence>
<dbReference type="Proteomes" id="UP001497623">
    <property type="component" value="Unassembled WGS sequence"/>
</dbReference>
<proteinExistence type="predicted"/>
<feature type="non-terminal residue" evidence="2">
    <location>
        <position position="1"/>
    </location>
</feature>
<reference evidence="2 3" key="1">
    <citation type="submission" date="2024-05" db="EMBL/GenBank/DDBJ databases">
        <authorList>
            <person name="Wallberg A."/>
        </authorList>
    </citation>
    <scope>NUCLEOTIDE SEQUENCE [LARGE SCALE GENOMIC DNA]</scope>
</reference>
<organism evidence="2 3">
    <name type="scientific">Meganyctiphanes norvegica</name>
    <name type="common">Northern krill</name>
    <name type="synonym">Thysanopoda norvegica</name>
    <dbReference type="NCBI Taxonomy" id="48144"/>
    <lineage>
        <taxon>Eukaryota</taxon>
        <taxon>Metazoa</taxon>
        <taxon>Ecdysozoa</taxon>
        <taxon>Arthropoda</taxon>
        <taxon>Crustacea</taxon>
        <taxon>Multicrustacea</taxon>
        <taxon>Malacostraca</taxon>
        <taxon>Eumalacostraca</taxon>
        <taxon>Eucarida</taxon>
        <taxon>Euphausiacea</taxon>
        <taxon>Euphausiidae</taxon>
        <taxon>Meganyctiphanes</taxon>
    </lineage>
</organism>
<dbReference type="AlphaFoldDB" id="A0AAV2SRE5"/>
<name>A0AAV2SRE5_MEGNR</name>
<protein>
    <submittedName>
        <fullName evidence="2">Uncharacterized protein</fullName>
    </submittedName>
</protein>